<feature type="compositionally biased region" description="Basic and acidic residues" evidence="9">
    <location>
        <begin position="444"/>
        <end position="455"/>
    </location>
</feature>
<feature type="region of interest" description="Disordered" evidence="9">
    <location>
        <begin position="1"/>
        <end position="149"/>
    </location>
</feature>
<feature type="compositionally biased region" description="Basic residues" evidence="9">
    <location>
        <begin position="1"/>
        <end position="21"/>
    </location>
</feature>
<dbReference type="Gene3D" id="3.40.50.10810">
    <property type="entry name" value="Tandem AAA-ATPase domain"/>
    <property type="match status" value="1"/>
</dbReference>
<feature type="compositionally biased region" description="Basic residues" evidence="9">
    <location>
        <begin position="359"/>
        <end position="371"/>
    </location>
</feature>
<keyword evidence="8" id="KW-0539">Nucleus</keyword>
<reference evidence="12" key="1">
    <citation type="submission" date="2020-05" db="UniProtKB">
        <authorList>
            <consortium name="EnsemblMetazoa"/>
        </authorList>
    </citation>
    <scope>IDENTIFICATION</scope>
    <source>
        <strain evidence="12">FUMOZ</strain>
    </source>
</reference>
<protein>
    <recommendedName>
        <fullName evidence="13">Transcriptional regulator ATRX</fullName>
    </recommendedName>
</protein>
<dbReference type="InterPro" id="IPR001650">
    <property type="entry name" value="Helicase_C-like"/>
</dbReference>
<dbReference type="InterPro" id="IPR014001">
    <property type="entry name" value="Helicase_ATP-bd"/>
</dbReference>
<dbReference type="SUPFAM" id="SSF52540">
    <property type="entry name" value="P-loop containing nucleoside triphosphate hydrolases"/>
    <property type="match status" value="2"/>
</dbReference>
<name>A0A182RGY1_ANOFN</name>
<dbReference type="GO" id="GO:0016887">
    <property type="term" value="F:ATP hydrolysis activity"/>
    <property type="evidence" value="ECO:0007669"/>
    <property type="project" value="InterPro"/>
</dbReference>
<dbReference type="Pfam" id="PF00271">
    <property type="entry name" value="Helicase_C"/>
    <property type="match status" value="1"/>
</dbReference>
<dbReference type="PANTHER" id="PTHR45797">
    <property type="entry name" value="RAD54-LIKE"/>
    <property type="match status" value="1"/>
</dbReference>
<evidence type="ECO:0000313" key="12">
    <source>
        <dbReference type="EnsemblMetazoa" id="AFUN005490-PA"/>
    </source>
</evidence>
<proteinExistence type="inferred from homology"/>
<dbReference type="InterPro" id="IPR049730">
    <property type="entry name" value="SNF2/RAD54-like_C"/>
</dbReference>
<feature type="compositionally biased region" description="Polar residues" evidence="9">
    <location>
        <begin position="80"/>
        <end position="93"/>
    </location>
</feature>
<feature type="domain" description="Helicase ATP-binding" evidence="10">
    <location>
        <begin position="602"/>
        <end position="791"/>
    </location>
</feature>
<dbReference type="PANTHER" id="PTHR45797:SF3">
    <property type="entry name" value="TRANSCRIPTIONAL REGULATOR ATRX HOMOLOG"/>
    <property type="match status" value="1"/>
</dbReference>
<evidence type="ECO:0000256" key="7">
    <source>
        <dbReference type="ARBA" id="ARBA00023125"/>
    </source>
</evidence>
<dbReference type="STRING" id="62324.A0A182RGY1"/>
<evidence type="ECO:0000259" key="11">
    <source>
        <dbReference type="PROSITE" id="PS51194"/>
    </source>
</evidence>
<dbReference type="InterPro" id="IPR027417">
    <property type="entry name" value="P-loop_NTPase"/>
</dbReference>
<dbReference type="VEuPathDB" id="VectorBase:AFUN2_012633"/>
<evidence type="ECO:0000259" key="10">
    <source>
        <dbReference type="PROSITE" id="PS51192"/>
    </source>
</evidence>
<feature type="compositionally biased region" description="Polar residues" evidence="9">
    <location>
        <begin position="45"/>
        <end position="59"/>
    </location>
</feature>
<evidence type="ECO:0000256" key="9">
    <source>
        <dbReference type="SAM" id="MobiDB-lite"/>
    </source>
</evidence>
<dbReference type="EnsemblMetazoa" id="AFUN005490-RA">
    <property type="protein sequence ID" value="AFUN005490-PA"/>
    <property type="gene ID" value="AFUN005490"/>
</dbReference>
<feature type="compositionally biased region" description="Basic and acidic residues" evidence="9">
    <location>
        <begin position="513"/>
        <end position="532"/>
    </location>
</feature>
<keyword evidence="7" id="KW-0238">DNA-binding</keyword>
<feature type="compositionally biased region" description="Basic residues" evidence="9">
    <location>
        <begin position="477"/>
        <end position="488"/>
    </location>
</feature>
<keyword evidence="6" id="KW-0067">ATP-binding</keyword>
<dbReference type="PROSITE" id="PS51194">
    <property type="entry name" value="HELICASE_CTER"/>
    <property type="match status" value="1"/>
</dbReference>
<feature type="region of interest" description="Disordered" evidence="9">
    <location>
        <begin position="286"/>
        <end position="532"/>
    </location>
</feature>
<sequence length="1494" mass="169290">MKKNSSRDKRKQQPIIPRRRNRGDSGSDVDHENDRMHVKQDLDSVKSSSNVKSGENSTPVGLLENGASISGEPAVGENLTPVNEQNSSALVDSTTEETKQAVGENPSPLNEQNSPALVDSTTEETKQAVGENLSPVKEQNSPSLVDSRTEETKQTIRLVSLDKLLRPSLVGVELPPVVSPAKSNKNISIIELSDDTDEENLEQHVIKNPTKNADQDVILSPAKKNHKKESIAKVATHHTKEVSVVVKRLPTDFSALKVTYGLTEILDHHNRPIERFVSTSNRFRVSVTKGKASKKRNMANEDEQQAQAGNSKREVNGVENKAESDVEADTRNDSDSDAPTTRNRNKSKNSIPIEVAIRTRFKNTRNMRKRRAVSDSEEEKDTGKSSPAAISPAAGNSEEEKESGSDFEIAKSNSAVSRNLRAAQRSKRAATSSAQPEEEPSSDDESKKEKNDFQTRKKRTRIRRNSSSSSGDDGKPRSKRKRAKRIEKKKSDGDSDADSPNKGRKNIRKLLKKKDLDETTKNAEQEERERKQRIAERQKLYNQVYDEKPEVATTLDQLVLDFDADTKEPLLEVDKKLVKMLKPHQANGIKFMFDACFESLEQMKENKGSGCILAHCMGLGKTLQVVTLTHTLLANADLTGVERILIVCPLSTVLNWVNEYHMWMKHVKKGTEVEVYEISKYKDNVTRANKLMEWHNEGGIMIMGYDMYRNLANPTATRIRKKVRESLQTSLIDPGPELIVCDEGHLLKNEKTSLSQAVNRITTMRRIVLTGTPIQNNMKEYYCMVQFVKPKLLGTYSEYMNRFVNPITNGQYTDSTPYDIQLMRKRAHVLHKLLDGCVQRRDYSVLAPFLPPKLEFVVSIKLTPLQSTLYKYFMENLAGKRLIDDPTQKRSSMLFTDFQNLQRIWTHPRVLRYNSDRYEIKQQRKRDLDSENESGSSMKDFIADEESAESTPESSDDDSDVQSVHDENSNSEKSSGETSKDRSKAVGTRRTRNNPLYANELLEETAAEKPDNPTEWWMQMCPESELDNLEHSGKLVILMEILKECEAIGDKLLVFSQSLYSLDIIEHFLALLDENMQKNEEDRDEKLSKYSASWSLGLDYFRLDGSTSIDHRNDACKVFNDESNTRARLFLISTRAGGLGINLVAANRVVIFDVSWNPSHDIQSIFRVYRFGQNKPCYIYRFIAMGTMEEKIYERQVTKQAISKRVIDEQQIDRHYKENDLQELYRYDVDTSEPRPVPNLPKDRLFAELLKQFDTLIYKYHEHDSLLENKEEETLNEEERKAAWEEFEQEKNRPPMPTYGTSGLGLGVGMAGRMPGPLTSNTTYGFRNDVLLKLLNIKAREDNPTFNDATINAMIPYLMQQLTQQMREGELTMYRSLWELYYKLEVPSTNQQYAMGYNALQPGMVGQMTQQPLIGQQPMMSVMGMDPSVPYQMNPAQTGVRPALATNFSMSQEPGISGINRFDTIGGGTGIITGTTLKANPGPITIDPNVVELD</sequence>
<evidence type="ECO:0000256" key="3">
    <source>
        <dbReference type="ARBA" id="ARBA00022741"/>
    </source>
</evidence>
<feature type="compositionally biased region" description="Basic and acidic residues" evidence="9">
    <location>
        <begin position="311"/>
        <end position="334"/>
    </location>
</feature>
<keyword evidence="5" id="KW-0347">Helicase</keyword>
<evidence type="ECO:0008006" key="13">
    <source>
        <dbReference type="Google" id="ProtNLM"/>
    </source>
</evidence>
<organism evidence="12">
    <name type="scientific">Anopheles funestus</name>
    <name type="common">African malaria mosquito</name>
    <dbReference type="NCBI Taxonomy" id="62324"/>
    <lineage>
        <taxon>Eukaryota</taxon>
        <taxon>Metazoa</taxon>
        <taxon>Ecdysozoa</taxon>
        <taxon>Arthropoda</taxon>
        <taxon>Hexapoda</taxon>
        <taxon>Insecta</taxon>
        <taxon>Pterygota</taxon>
        <taxon>Neoptera</taxon>
        <taxon>Endopterygota</taxon>
        <taxon>Diptera</taxon>
        <taxon>Nematocera</taxon>
        <taxon>Culicoidea</taxon>
        <taxon>Culicidae</taxon>
        <taxon>Anophelinae</taxon>
        <taxon>Anopheles</taxon>
    </lineage>
</organism>
<dbReference type="PROSITE" id="PS51192">
    <property type="entry name" value="HELICASE_ATP_BIND_1"/>
    <property type="match status" value="1"/>
</dbReference>
<dbReference type="InterPro" id="IPR038718">
    <property type="entry name" value="SNF2-like_sf"/>
</dbReference>
<dbReference type="GO" id="GO:0005524">
    <property type="term" value="F:ATP binding"/>
    <property type="evidence" value="ECO:0007669"/>
    <property type="project" value="UniProtKB-KW"/>
</dbReference>
<feature type="compositionally biased region" description="Basic and acidic residues" evidence="9">
    <location>
        <begin position="22"/>
        <end position="44"/>
    </location>
</feature>
<dbReference type="CDD" id="cd18793">
    <property type="entry name" value="SF2_C_SNF"/>
    <property type="match status" value="1"/>
</dbReference>
<feature type="compositionally biased region" description="Acidic residues" evidence="9">
    <location>
        <begin position="943"/>
        <end position="960"/>
    </location>
</feature>
<keyword evidence="4" id="KW-0378">Hydrolase</keyword>
<feature type="domain" description="Helicase C-terminal" evidence="11">
    <location>
        <begin position="1037"/>
        <end position="1220"/>
    </location>
</feature>
<dbReference type="InterPro" id="IPR044574">
    <property type="entry name" value="ARIP4-like"/>
</dbReference>
<dbReference type="InterPro" id="IPR000330">
    <property type="entry name" value="SNF2_N"/>
</dbReference>
<dbReference type="GO" id="GO:0004386">
    <property type="term" value="F:helicase activity"/>
    <property type="evidence" value="ECO:0007669"/>
    <property type="project" value="UniProtKB-KW"/>
</dbReference>
<accession>A0A182RGY1</accession>
<feature type="region of interest" description="Disordered" evidence="9">
    <location>
        <begin position="921"/>
        <end position="1011"/>
    </location>
</feature>
<feature type="compositionally biased region" description="Basic and acidic residues" evidence="9">
    <location>
        <begin position="963"/>
        <end position="984"/>
    </location>
</feature>
<comment type="subcellular location">
    <subcellularLocation>
        <location evidence="1">Nucleus</location>
    </subcellularLocation>
</comment>
<evidence type="ECO:0000256" key="5">
    <source>
        <dbReference type="ARBA" id="ARBA00022806"/>
    </source>
</evidence>
<dbReference type="SMART" id="SM00487">
    <property type="entry name" value="DEXDc"/>
    <property type="match status" value="1"/>
</dbReference>
<dbReference type="SMART" id="SM00490">
    <property type="entry name" value="HELICc"/>
    <property type="match status" value="1"/>
</dbReference>
<dbReference type="VEuPathDB" id="VectorBase:AFUN005490"/>
<dbReference type="Pfam" id="PF00176">
    <property type="entry name" value="SNF2-rel_dom"/>
    <property type="match status" value="1"/>
</dbReference>
<dbReference type="GO" id="GO:0003677">
    <property type="term" value="F:DNA binding"/>
    <property type="evidence" value="ECO:0007669"/>
    <property type="project" value="UniProtKB-KW"/>
</dbReference>
<dbReference type="Gene3D" id="3.40.50.300">
    <property type="entry name" value="P-loop containing nucleotide triphosphate hydrolases"/>
    <property type="match status" value="1"/>
</dbReference>
<dbReference type="GO" id="GO:0005634">
    <property type="term" value="C:nucleus"/>
    <property type="evidence" value="ECO:0007669"/>
    <property type="project" value="UniProtKB-SubCell"/>
</dbReference>
<feature type="compositionally biased region" description="Basic residues" evidence="9">
    <location>
        <begin position="502"/>
        <end position="512"/>
    </location>
</feature>
<evidence type="ECO:0000256" key="6">
    <source>
        <dbReference type="ARBA" id="ARBA00022840"/>
    </source>
</evidence>
<keyword evidence="3" id="KW-0547">Nucleotide-binding</keyword>
<feature type="compositionally biased region" description="Polar residues" evidence="9">
    <location>
        <begin position="137"/>
        <end position="146"/>
    </location>
</feature>
<evidence type="ECO:0000256" key="4">
    <source>
        <dbReference type="ARBA" id="ARBA00022801"/>
    </source>
</evidence>
<evidence type="ECO:0000256" key="1">
    <source>
        <dbReference type="ARBA" id="ARBA00004123"/>
    </source>
</evidence>
<evidence type="ECO:0000256" key="8">
    <source>
        <dbReference type="ARBA" id="ARBA00023242"/>
    </source>
</evidence>
<evidence type="ECO:0000256" key="2">
    <source>
        <dbReference type="ARBA" id="ARBA00007025"/>
    </source>
</evidence>
<comment type="similarity">
    <text evidence="2">Belongs to the SNF2/RAD54 helicase family.</text>
</comment>